<evidence type="ECO:0000313" key="1">
    <source>
        <dbReference type="EMBL" id="GAA4316751.1"/>
    </source>
</evidence>
<reference evidence="2" key="1">
    <citation type="journal article" date="2019" name="Int. J. Syst. Evol. Microbiol.">
        <title>The Global Catalogue of Microorganisms (GCM) 10K type strain sequencing project: providing services to taxonomists for standard genome sequencing and annotation.</title>
        <authorList>
            <consortium name="The Broad Institute Genomics Platform"/>
            <consortium name="The Broad Institute Genome Sequencing Center for Infectious Disease"/>
            <person name="Wu L."/>
            <person name="Ma J."/>
        </authorList>
    </citation>
    <scope>NUCLEOTIDE SEQUENCE [LARGE SCALE GENOMIC DNA]</scope>
    <source>
        <strain evidence="2">JCM 17919</strain>
    </source>
</reference>
<gene>
    <name evidence="1" type="ORF">GCM10023184_00090</name>
</gene>
<evidence type="ECO:0008006" key="3">
    <source>
        <dbReference type="Google" id="ProtNLM"/>
    </source>
</evidence>
<accession>A0ABP8G3S9</accession>
<protein>
    <recommendedName>
        <fullName evidence="3">DUF4263 domain-containing protein</fullName>
    </recommendedName>
</protein>
<keyword evidence="2" id="KW-1185">Reference proteome</keyword>
<organism evidence="1 2">
    <name type="scientific">Flaviaesturariibacter amylovorans</name>
    <dbReference type="NCBI Taxonomy" id="1084520"/>
    <lineage>
        <taxon>Bacteria</taxon>
        <taxon>Pseudomonadati</taxon>
        <taxon>Bacteroidota</taxon>
        <taxon>Chitinophagia</taxon>
        <taxon>Chitinophagales</taxon>
        <taxon>Chitinophagaceae</taxon>
        <taxon>Flaviaestuariibacter</taxon>
    </lineage>
</organism>
<proteinExistence type="predicted"/>
<comment type="caution">
    <text evidence="1">The sequence shown here is derived from an EMBL/GenBank/DDBJ whole genome shotgun (WGS) entry which is preliminary data.</text>
</comment>
<evidence type="ECO:0000313" key="2">
    <source>
        <dbReference type="Proteomes" id="UP001501725"/>
    </source>
</evidence>
<dbReference type="EMBL" id="BAABGY010000001">
    <property type="protein sequence ID" value="GAA4316751.1"/>
    <property type="molecule type" value="Genomic_DNA"/>
</dbReference>
<dbReference type="Proteomes" id="UP001501725">
    <property type="component" value="Unassembled WGS sequence"/>
</dbReference>
<name>A0ABP8G3S9_9BACT</name>
<dbReference type="RefSeq" id="WP_345252528.1">
    <property type="nucleotide sequence ID" value="NZ_BAABGY010000001.1"/>
</dbReference>
<sequence length="211" mass="24980">MKSFKRTNCSSKILENKGNEWLTAFELEASLFEQANNWEEFWRIYKEQPLLTLLATGLSRADSQRALSILREYPVYQGGDFIGSSDLFLNYHVEKRHFYIEAKYERARWETGFVMWSDENFQKFLKETSYQLDSYIEAEHDKNFESYSVVLLFHIVDFKKEEDFEAYRALALKTPLSLESFYAFIPARNPNNSPYNTFGVLEVAGFFRMVH</sequence>